<evidence type="ECO:0000256" key="2">
    <source>
        <dbReference type="ARBA" id="ARBA00022448"/>
    </source>
</evidence>
<dbReference type="CDD" id="cd03224">
    <property type="entry name" value="ABC_TM1139_LivF_branched"/>
    <property type="match status" value="1"/>
</dbReference>
<dbReference type="InterPro" id="IPR003593">
    <property type="entry name" value="AAA+_ATPase"/>
</dbReference>
<dbReference type="SUPFAM" id="SSF52540">
    <property type="entry name" value="P-loop containing nucleoside triphosphate hydrolases"/>
    <property type="match status" value="1"/>
</dbReference>
<dbReference type="STRING" id="445709.ABW99_02765"/>
<keyword evidence="10" id="KW-1185">Reference proteome</keyword>
<evidence type="ECO:0000259" key="8">
    <source>
        <dbReference type="PROSITE" id="PS50893"/>
    </source>
</evidence>
<dbReference type="InterPro" id="IPR027417">
    <property type="entry name" value="P-loop_NTPase"/>
</dbReference>
<dbReference type="AlphaFoldDB" id="A0A0G3EMS3"/>
<keyword evidence="6 9" id="KW-0067">ATP-binding</keyword>
<dbReference type="GO" id="GO:0016887">
    <property type="term" value="F:ATP hydrolysis activity"/>
    <property type="evidence" value="ECO:0007669"/>
    <property type="project" value="InterPro"/>
</dbReference>
<evidence type="ECO:0000256" key="1">
    <source>
        <dbReference type="ARBA" id="ARBA00005417"/>
    </source>
</evidence>
<keyword evidence="2" id="KW-0813">Transport</keyword>
<evidence type="ECO:0000256" key="4">
    <source>
        <dbReference type="ARBA" id="ARBA00022519"/>
    </source>
</evidence>
<dbReference type="GO" id="GO:0005524">
    <property type="term" value="F:ATP binding"/>
    <property type="evidence" value="ECO:0007669"/>
    <property type="project" value="UniProtKB-KW"/>
</dbReference>
<keyword evidence="4" id="KW-0997">Cell inner membrane</keyword>
<dbReference type="GO" id="GO:0015807">
    <property type="term" value="P:L-amino acid transport"/>
    <property type="evidence" value="ECO:0007669"/>
    <property type="project" value="TreeGrafter"/>
</dbReference>
<dbReference type="PANTHER" id="PTHR43820">
    <property type="entry name" value="HIGH-AFFINITY BRANCHED-CHAIN AMINO ACID TRANSPORT ATP-BINDING PROTEIN LIVF"/>
    <property type="match status" value="1"/>
</dbReference>
<dbReference type="InterPro" id="IPR003439">
    <property type="entry name" value="ABC_transporter-like_ATP-bd"/>
</dbReference>
<comment type="similarity">
    <text evidence="1">Belongs to the ABC transporter superfamily.</text>
</comment>
<accession>A0A0G3EMS3</accession>
<evidence type="ECO:0000313" key="9">
    <source>
        <dbReference type="EMBL" id="AKJ67309.1"/>
    </source>
</evidence>
<evidence type="ECO:0000256" key="6">
    <source>
        <dbReference type="ARBA" id="ARBA00022840"/>
    </source>
</evidence>
<keyword evidence="7" id="KW-0029">Amino-acid transport</keyword>
<sequence length="237" mass="25693">MSDILLKVEGLSAGYGAMPVLRNLDLTVARGEIVAMVGSNGAGKTTLLRVLSRMLGSTGKIELDGQDLSGLTPDQAFALGLVQVPEGRQLFDQMSVEENLLMGAYRRRDKAGIAATLEHVYELFPRMRERRQQRAGSMSGGEQQMCAMGRALMAQPKLLMVDEMSLGLAPVIVDQLLDVLSAIRKQGVTVLLVEQDVFAALQVADRGYVLELGEITRTGTATELTEDPEVKRAYLGI</sequence>
<name>A0A0G3EMS3_9BURK</name>
<dbReference type="GO" id="GO:0015658">
    <property type="term" value="F:branched-chain amino acid transmembrane transporter activity"/>
    <property type="evidence" value="ECO:0007669"/>
    <property type="project" value="TreeGrafter"/>
</dbReference>
<evidence type="ECO:0000256" key="5">
    <source>
        <dbReference type="ARBA" id="ARBA00022741"/>
    </source>
</evidence>
<dbReference type="Proteomes" id="UP000036700">
    <property type="component" value="Chromosome"/>
</dbReference>
<evidence type="ECO:0000313" key="10">
    <source>
        <dbReference type="Proteomes" id="UP000036700"/>
    </source>
</evidence>
<evidence type="ECO:0000256" key="7">
    <source>
        <dbReference type="ARBA" id="ARBA00022970"/>
    </source>
</evidence>
<feature type="domain" description="ABC transporter" evidence="8">
    <location>
        <begin position="6"/>
        <end position="237"/>
    </location>
</feature>
<dbReference type="Gene3D" id="3.40.50.300">
    <property type="entry name" value="P-loop containing nucleotide triphosphate hydrolases"/>
    <property type="match status" value="1"/>
</dbReference>
<dbReference type="EMBL" id="CP011568">
    <property type="protein sequence ID" value="AKJ67309.1"/>
    <property type="molecule type" value="Genomic_DNA"/>
</dbReference>
<dbReference type="OrthoDB" id="9776369at2"/>
<dbReference type="PANTHER" id="PTHR43820:SF4">
    <property type="entry name" value="HIGH-AFFINITY BRANCHED-CHAIN AMINO ACID TRANSPORT ATP-BINDING PROTEIN LIVF"/>
    <property type="match status" value="1"/>
</dbReference>
<dbReference type="InterPro" id="IPR052156">
    <property type="entry name" value="BCAA_Transport_ATP-bd_LivF"/>
</dbReference>
<organism evidence="9 10">
    <name type="scientific">Pandoraea thiooxydans</name>
    <dbReference type="NCBI Taxonomy" id="445709"/>
    <lineage>
        <taxon>Bacteria</taxon>
        <taxon>Pseudomonadati</taxon>
        <taxon>Pseudomonadota</taxon>
        <taxon>Betaproteobacteria</taxon>
        <taxon>Burkholderiales</taxon>
        <taxon>Burkholderiaceae</taxon>
        <taxon>Pandoraea</taxon>
    </lineage>
</organism>
<proteinExistence type="inferred from homology"/>
<dbReference type="PROSITE" id="PS50893">
    <property type="entry name" value="ABC_TRANSPORTER_2"/>
    <property type="match status" value="1"/>
</dbReference>
<dbReference type="SMART" id="SM00382">
    <property type="entry name" value="AAA"/>
    <property type="match status" value="1"/>
</dbReference>
<dbReference type="KEGG" id="ptx:ABW99_02765"/>
<keyword evidence="5" id="KW-0547">Nucleotide-binding</keyword>
<keyword evidence="4" id="KW-0472">Membrane</keyword>
<dbReference type="RefSeq" id="WP_047212845.1">
    <property type="nucleotide sequence ID" value="NZ_CP011568.3"/>
</dbReference>
<protein>
    <submittedName>
        <fullName evidence="9">ABC transporter ATP-binding protein</fullName>
    </submittedName>
</protein>
<dbReference type="Pfam" id="PF00005">
    <property type="entry name" value="ABC_tran"/>
    <property type="match status" value="1"/>
</dbReference>
<evidence type="ECO:0000256" key="3">
    <source>
        <dbReference type="ARBA" id="ARBA00022475"/>
    </source>
</evidence>
<keyword evidence="3" id="KW-1003">Cell membrane</keyword>
<gene>
    <name evidence="9" type="primary">livF</name>
    <name evidence="9" type="ORF">ABW99_02765</name>
</gene>
<reference evidence="10" key="1">
    <citation type="submission" date="2015-06" db="EMBL/GenBank/DDBJ databases">
        <authorList>
            <person name="Lim Y.L."/>
            <person name="Ee R."/>
            <person name="Yong D."/>
            <person name="How K.Y."/>
            <person name="Yin W.F."/>
            <person name="Chan K.G."/>
        </authorList>
    </citation>
    <scope>NUCLEOTIDE SEQUENCE [LARGE SCALE GENOMIC DNA]</scope>
    <source>
        <strain evidence="10">DSM 25325</strain>
    </source>
</reference>
<dbReference type="PATRIC" id="fig|445709.3.peg.600"/>